<keyword evidence="4 7" id="KW-1133">Transmembrane helix</keyword>
<feature type="transmembrane region" description="Helical" evidence="7">
    <location>
        <begin position="164"/>
        <end position="184"/>
    </location>
</feature>
<feature type="domain" description="Threonine/serine exporter-like N-terminal" evidence="8">
    <location>
        <begin position="59"/>
        <end position="304"/>
    </location>
</feature>
<keyword evidence="2" id="KW-1003">Cell membrane</keyword>
<dbReference type="GO" id="GO:0005886">
    <property type="term" value="C:plasma membrane"/>
    <property type="evidence" value="ECO:0007669"/>
    <property type="project" value="UniProtKB-SubCell"/>
</dbReference>
<dbReference type="PANTHER" id="PTHR34390">
    <property type="entry name" value="UPF0442 PROTEIN YJJB-RELATED"/>
    <property type="match status" value="1"/>
</dbReference>
<feature type="transmembrane region" description="Helical" evidence="7">
    <location>
        <begin position="370"/>
        <end position="389"/>
    </location>
</feature>
<evidence type="ECO:0000259" key="9">
    <source>
        <dbReference type="Pfam" id="PF12821"/>
    </source>
</evidence>
<dbReference type="Proteomes" id="UP000051015">
    <property type="component" value="Unassembled WGS sequence"/>
</dbReference>
<dbReference type="InterPro" id="IPR050539">
    <property type="entry name" value="ThrE_Dicarb/AminoAcid_Exp"/>
</dbReference>
<keyword evidence="11" id="KW-1185">Reference proteome</keyword>
<dbReference type="PANTHER" id="PTHR34390:SF2">
    <property type="entry name" value="SUCCINATE TRANSPORTER SUBUNIT YJJP-RELATED"/>
    <property type="match status" value="1"/>
</dbReference>
<evidence type="ECO:0000259" key="8">
    <source>
        <dbReference type="Pfam" id="PF06738"/>
    </source>
</evidence>
<evidence type="ECO:0000256" key="5">
    <source>
        <dbReference type="ARBA" id="ARBA00023136"/>
    </source>
</evidence>
<dbReference type="Pfam" id="PF06738">
    <property type="entry name" value="ThrE"/>
    <property type="match status" value="1"/>
</dbReference>
<dbReference type="GO" id="GO:0015744">
    <property type="term" value="P:succinate transport"/>
    <property type="evidence" value="ECO:0007669"/>
    <property type="project" value="TreeGrafter"/>
</dbReference>
<evidence type="ECO:0000313" key="11">
    <source>
        <dbReference type="Proteomes" id="UP000051015"/>
    </source>
</evidence>
<feature type="transmembrane region" description="Helical" evidence="7">
    <location>
        <begin position="318"/>
        <end position="340"/>
    </location>
</feature>
<dbReference type="PATRIC" id="fig|1423725.3.peg.1178"/>
<comment type="caution">
    <text evidence="10">The sequence shown here is derived from an EMBL/GenBank/DDBJ whole genome shotgun (WGS) entry which is preliminary data.</text>
</comment>
<evidence type="ECO:0000256" key="2">
    <source>
        <dbReference type="ARBA" id="ARBA00022475"/>
    </source>
</evidence>
<dbReference type="AlphaFoldDB" id="A0A0R2D6F3"/>
<evidence type="ECO:0000256" key="3">
    <source>
        <dbReference type="ARBA" id="ARBA00022692"/>
    </source>
</evidence>
<sequence length="463" mass="50482">MIQKITNNGGGIMKNLNETGTIKKYRISQRHHMTIHWKDFIINENVLVKDASLKERSSIVGRVGTLMLSCGTGAWRVREAMNKVSRALKLTCSADIGLISLEFTCFDDEQSYTQVLSLPNTGVNTDKLNDMEHFVNNFEVECVSLSVKQVHLALDNIQRKSGNYSPMIAGLAAALACSSFIFLLGGGIPEMICSFVGAGIGNWTRSKMNAKHVTTLISIAVSVAISCLAYLCVFTFFKEFFQILIQHEAGYIGAMLFVIPGFPFITSILDISKLDMRSGLERLAYAIMITLVAALIGWLVALMVHLRPGNFLTLGLSPIMIFLLRIPASFCGVFGFSIMFNSSRKMATAAGCIGAVANTLRLELVDLTAIPPSAAAFVGALVAGLIASAVNHYNGYPRISLTVPSIVIMVPGLYIYRAVYNIGSNAIGVGALWLTKAVMIIIFLPLGLFVARVLLDKDWRNFN</sequence>
<evidence type="ECO:0000256" key="7">
    <source>
        <dbReference type="SAM" id="Phobius"/>
    </source>
</evidence>
<feature type="domain" description="Threonine/Serine exporter ThrE" evidence="9">
    <location>
        <begin position="328"/>
        <end position="452"/>
    </location>
</feature>
<name>A0A0R2D6F3_9LACO</name>
<dbReference type="Pfam" id="PF12821">
    <property type="entry name" value="ThrE_2"/>
    <property type="match status" value="1"/>
</dbReference>
<dbReference type="GO" id="GO:0022857">
    <property type="term" value="F:transmembrane transporter activity"/>
    <property type="evidence" value="ECO:0007669"/>
    <property type="project" value="InterPro"/>
</dbReference>
<evidence type="ECO:0000256" key="6">
    <source>
        <dbReference type="ARBA" id="ARBA00034125"/>
    </source>
</evidence>
<evidence type="ECO:0000256" key="1">
    <source>
        <dbReference type="ARBA" id="ARBA00004651"/>
    </source>
</evidence>
<gene>
    <name evidence="10" type="ORF">FC19_GL001143</name>
</gene>
<dbReference type="STRING" id="1423725.FC19_GL001143"/>
<dbReference type="InterPro" id="IPR024528">
    <property type="entry name" value="ThrE_2"/>
</dbReference>
<feature type="transmembrane region" description="Helical" evidence="7">
    <location>
        <begin position="431"/>
        <end position="455"/>
    </location>
</feature>
<feature type="transmembrane region" description="Helical" evidence="7">
    <location>
        <begin position="249"/>
        <end position="271"/>
    </location>
</feature>
<evidence type="ECO:0000256" key="4">
    <source>
        <dbReference type="ARBA" id="ARBA00022989"/>
    </source>
</evidence>
<accession>A0A0R2D6F3</accession>
<comment type="similarity">
    <text evidence="6">Belongs to the ThrE exporter (TC 2.A.79) family.</text>
</comment>
<comment type="subcellular location">
    <subcellularLocation>
        <location evidence="1">Cell membrane</location>
        <topology evidence="1">Multi-pass membrane protein</topology>
    </subcellularLocation>
</comment>
<dbReference type="InterPro" id="IPR010619">
    <property type="entry name" value="ThrE-like_N"/>
</dbReference>
<keyword evidence="5 7" id="KW-0472">Membrane</keyword>
<organism evidence="10 11">
    <name type="scientific">Liquorilactobacillus aquaticus DSM 21051</name>
    <dbReference type="NCBI Taxonomy" id="1423725"/>
    <lineage>
        <taxon>Bacteria</taxon>
        <taxon>Bacillati</taxon>
        <taxon>Bacillota</taxon>
        <taxon>Bacilli</taxon>
        <taxon>Lactobacillales</taxon>
        <taxon>Lactobacillaceae</taxon>
        <taxon>Liquorilactobacillus</taxon>
    </lineage>
</organism>
<feature type="transmembrane region" description="Helical" evidence="7">
    <location>
        <begin position="283"/>
        <end position="306"/>
    </location>
</feature>
<feature type="transmembrane region" description="Helical" evidence="7">
    <location>
        <begin position="401"/>
        <end position="419"/>
    </location>
</feature>
<keyword evidence="3 7" id="KW-0812">Transmembrane</keyword>
<evidence type="ECO:0000313" key="10">
    <source>
        <dbReference type="EMBL" id="KRM96075.1"/>
    </source>
</evidence>
<protein>
    <submittedName>
        <fullName evidence="10">Integral membrane protein</fullName>
    </submittedName>
</protein>
<feature type="transmembrane region" description="Helical" evidence="7">
    <location>
        <begin position="213"/>
        <end position="237"/>
    </location>
</feature>
<dbReference type="EMBL" id="AYZD01000017">
    <property type="protein sequence ID" value="KRM96075.1"/>
    <property type="molecule type" value="Genomic_DNA"/>
</dbReference>
<proteinExistence type="inferred from homology"/>
<reference evidence="10 11" key="1">
    <citation type="journal article" date="2015" name="Genome Announc.">
        <title>Expanding the biotechnology potential of lactobacilli through comparative genomics of 213 strains and associated genera.</title>
        <authorList>
            <person name="Sun Z."/>
            <person name="Harris H.M."/>
            <person name="McCann A."/>
            <person name="Guo C."/>
            <person name="Argimon S."/>
            <person name="Zhang W."/>
            <person name="Yang X."/>
            <person name="Jeffery I.B."/>
            <person name="Cooney J.C."/>
            <person name="Kagawa T.F."/>
            <person name="Liu W."/>
            <person name="Song Y."/>
            <person name="Salvetti E."/>
            <person name="Wrobel A."/>
            <person name="Rasinkangas P."/>
            <person name="Parkhill J."/>
            <person name="Rea M.C."/>
            <person name="O'Sullivan O."/>
            <person name="Ritari J."/>
            <person name="Douillard F.P."/>
            <person name="Paul Ross R."/>
            <person name="Yang R."/>
            <person name="Briner A.E."/>
            <person name="Felis G.E."/>
            <person name="de Vos W.M."/>
            <person name="Barrangou R."/>
            <person name="Klaenhammer T.R."/>
            <person name="Caufield P.W."/>
            <person name="Cui Y."/>
            <person name="Zhang H."/>
            <person name="O'Toole P.W."/>
        </authorList>
    </citation>
    <scope>NUCLEOTIDE SEQUENCE [LARGE SCALE GENOMIC DNA]</scope>
    <source>
        <strain evidence="10 11">DSM 21051</strain>
    </source>
</reference>